<dbReference type="AlphaFoldDB" id="A0A6A3H6Z8"/>
<dbReference type="Gene3D" id="3.30.420.10">
    <property type="entry name" value="Ribonuclease H-like superfamily/Ribonuclease H"/>
    <property type="match status" value="1"/>
</dbReference>
<feature type="compositionally biased region" description="Polar residues" evidence="1">
    <location>
        <begin position="1"/>
        <end position="21"/>
    </location>
</feature>
<evidence type="ECO:0000313" key="2">
    <source>
        <dbReference type="EMBL" id="KAE8965060.1"/>
    </source>
</evidence>
<dbReference type="Proteomes" id="UP000429607">
    <property type="component" value="Unassembled WGS sequence"/>
</dbReference>
<comment type="caution">
    <text evidence="2">The sequence shown here is derived from an EMBL/GenBank/DDBJ whole genome shotgun (WGS) entry which is preliminary data.</text>
</comment>
<evidence type="ECO:0000313" key="3">
    <source>
        <dbReference type="Proteomes" id="UP000429607"/>
    </source>
</evidence>
<protein>
    <recommendedName>
        <fullName evidence="4">RNase H type-1 domain-containing protein</fullName>
    </recommendedName>
</protein>
<feature type="region of interest" description="Disordered" evidence="1">
    <location>
        <begin position="1"/>
        <end position="74"/>
    </location>
</feature>
<reference evidence="2 3" key="1">
    <citation type="submission" date="2018-09" db="EMBL/GenBank/DDBJ databases">
        <title>Genomic investigation of the strawberry pathogen Phytophthora fragariae indicates pathogenicity is determined by transcriptional variation in three key races.</title>
        <authorList>
            <person name="Adams T.M."/>
            <person name="Armitage A.D."/>
            <person name="Sobczyk M.K."/>
            <person name="Bates H.J."/>
            <person name="Dunwell J.M."/>
            <person name="Nellist C.F."/>
            <person name="Harrison R.J."/>
        </authorList>
    </citation>
    <scope>NUCLEOTIDE SEQUENCE [LARGE SCALE GENOMIC DNA]</scope>
    <source>
        <strain evidence="2 3">SCRP249</strain>
    </source>
</reference>
<name>A0A6A3H6Z8_9STRA</name>
<dbReference type="GO" id="GO:0003676">
    <property type="term" value="F:nucleic acid binding"/>
    <property type="evidence" value="ECO:0007669"/>
    <property type="project" value="InterPro"/>
</dbReference>
<organism evidence="2 3">
    <name type="scientific">Phytophthora rubi</name>
    <dbReference type="NCBI Taxonomy" id="129364"/>
    <lineage>
        <taxon>Eukaryota</taxon>
        <taxon>Sar</taxon>
        <taxon>Stramenopiles</taxon>
        <taxon>Oomycota</taxon>
        <taxon>Peronosporomycetes</taxon>
        <taxon>Peronosporales</taxon>
        <taxon>Peronosporaceae</taxon>
        <taxon>Phytophthora</taxon>
    </lineage>
</organism>
<evidence type="ECO:0008006" key="4">
    <source>
        <dbReference type="Google" id="ProtNLM"/>
    </source>
</evidence>
<accession>A0A6A3H6Z8</accession>
<gene>
    <name evidence="2" type="ORF">PR001_g28845</name>
</gene>
<sequence length="372" mass="41524">MRKVGSQTEELTQFPAQNATEQIPHEDNRTGATAHTPDTVPRSPTDQASNDPEPNPDPETRRGEPEGGSEVCYHDGGTLKAEEVDGEWAVLPEVSPATIEVRIEDLQVGDLTDNTEDEIRKLRDIIWAHRHLLIGKGNALPPAAVGAVCDIDVGDAVPIAQRVRKIAPRFREKDRTRLVICGDSNLVIRQMKGGIDCKAPALTLLRQKALRQLGTWPAHDLLHVKRAWNASADSLASAALQREAGVTVQEQDWDDLVTLNRLPEILTATTKETTLRISAMATRSRRKVPNQEVLQEDAVRQLRVDRIRQGQDEEKWIANLKHYLRGQVADLEKEEARACGNLADDFEMDEQDLLYYCPPHENQTRRGTDCCA</sequence>
<evidence type="ECO:0000256" key="1">
    <source>
        <dbReference type="SAM" id="MobiDB-lite"/>
    </source>
</evidence>
<dbReference type="InterPro" id="IPR036397">
    <property type="entry name" value="RNaseH_sf"/>
</dbReference>
<feature type="compositionally biased region" description="Polar residues" evidence="1">
    <location>
        <begin position="42"/>
        <end position="52"/>
    </location>
</feature>
<dbReference type="EMBL" id="QXFV01005405">
    <property type="protein sequence ID" value="KAE8965060.1"/>
    <property type="molecule type" value="Genomic_DNA"/>
</dbReference>
<proteinExistence type="predicted"/>